<comment type="function">
    <text evidence="8">Catalyzes the attachment of tryptophan to tRNA(Trp).</text>
</comment>
<accession>A0A0G0Z791</accession>
<keyword evidence="5 8" id="KW-0648">Protein biosynthesis</keyword>
<dbReference type="Pfam" id="PF00579">
    <property type="entry name" value="tRNA-synt_1b"/>
    <property type="match status" value="1"/>
</dbReference>
<dbReference type="EC" id="6.1.1.2" evidence="8"/>
<dbReference type="NCBIfam" id="TIGR00233">
    <property type="entry name" value="trpS"/>
    <property type="match status" value="1"/>
</dbReference>
<evidence type="ECO:0000256" key="8">
    <source>
        <dbReference type="HAMAP-Rule" id="MF_00140"/>
    </source>
</evidence>
<protein>
    <recommendedName>
        <fullName evidence="8">Tryptophan--tRNA ligase</fullName>
        <ecNumber evidence="8">6.1.1.2</ecNumber>
    </recommendedName>
    <alternativeName>
        <fullName evidence="8">Tryptophanyl-tRNA synthetase</fullName>
        <shortName evidence="8">TrpRS</shortName>
    </alternativeName>
</protein>
<name>A0A0G0Z791_9BACT</name>
<dbReference type="InterPro" id="IPR001412">
    <property type="entry name" value="aa-tRNA-synth_I_CS"/>
</dbReference>
<evidence type="ECO:0000256" key="6">
    <source>
        <dbReference type="ARBA" id="ARBA00023146"/>
    </source>
</evidence>
<feature type="binding site" evidence="8">
    <location>
        <position position="134"/>
    </location>
    <ligand>
        <name>L-tryptophan</name>
        <dbReference type="ChEBI" id="CHEBI:57912"/>
    </ligand>
</feature>
<evidence type="ECO:0000256" key="1">
    <source>
        <dbReference type="ARBA" id="ARBA00005594"/>
    </source>
</evidence>
<dbReference type="SUPFAM" id="SSF52374">
    <property type="entry name" value="Nucleotidylyl transferase"/>
    <property type="match status" value="1"/>
</dbReference>
<dbReference type="GO" id="GO:0006436">
    <property type="term" value="P:tryptophanyl-tRNA aminoacylation"/>
    <property type="evidence" value="ECO:0007669"/>
    <property type="project" value="UniProtKB-UniRule"/>
</dbReference>
<evidence type="ECO:0000256" key="3">
    <source>
        <dbReference type="ARBA" id="ARBA00022741"/>
    </source>
</evidence>
<dbReference type="EMBL" id="LCDB01000007">
    <property type="protein sequence ID" value="KKS44514.1"/>
    <property type="molecule type" value="Genomic_DNA"/>
</dbReference>
<feature type="binding site" evidence="8">
    <location>
        <begin position="8"/>
        <end position="10"/>
    </location>
    <ligand>
        <name>ATP</name>
        <dbReference type="ChEBI" id="CHEBI:30616"/>
    </ligand>
</feature>
<dbReference type="InterPro" id="IPR014729">
    <property type="entry name" value="Rossmann-like_a/b/a_fold"/>
</dbReference>
<evidence type="ECO:0000256" key="5">
    <source>
        <dbReference type="ARBA" id="ARBA00022917"/>
    </source>
</evidence>
<comment type="similarity">
    <text evidence="1 8 9">Belongs to the class-I aminoacyl-tRNA synthetase family.</text>
</comment>
<feature type="binding site" evidence="8">
    <location>
        <begin position="146"/>
        <end position="148"/>
    </location>
    <ligand>
        <name>ATP</name>
        <dbReference type="ChEBI" id="CHEBI:30616"/>
    </ligand>
</feature>
<keyword evidence="8" id="KW-0963">Cytoplasm</keyword>
<comment type="subcellular location">
    <subcellularLocation>
        <location evidence="8">Cytoplasm</location>
    </subcellularLocation>
</comment>
<evidence type="ECO:0000313" key="10">
    <source>
        <dbReference type="EMBL" id="KKS44514.1"/>
    </source>
</evidence>
<dbReference type="Proteomes" id="UP000033986">
    <property type="component" value="Unassembled WGS sequence"/>
</dbReference>
<dbReference type="GO" id="GO:0004830">
    <property type="term" value="F:tryptophan-tRNA ligase activity"/>
    <property type="evidence" value="ECO:0007669"/>
    <property type="project" value="UniProtKB-UniRule"/>
</dbReference>
<keyword evidence="3 8" id="KW-0547">Nucleotide-binding</keyword>
<dbReference type="InterPro" id="IPR002305">
    <property type="entry name" value="aa-tRNA-synth_Ic"/>
</dbReference>
<comment type="catalytic activity">
    <reaction evidence="7 8">
        <text>tRNA(Trp) + L-tryptophan + ATP = L-tryptophyl-tRNA(Trp) + AMP + diphosphate + H(+)</text>
        <dbReference type="Rhea" id="RHEA:24080"/>
        <dbReference type="Rhea" id="RHEA-COMP:9671"/>
        <dbReference type="Rhea" id="RHEA-COMP:9705"/>
        <dbReference type="ChEBI" id="CHEBI:15378"/>
        <dbReference type="ChEBI" id="CHEBI:30616"/>
        <dbReference type="ChEBI" id="CHEBI:33019"/>
        <dbReference type="ChEBI" id="CHEBI:57912"/>
        <dbReference type="ChEBI" id="CHEBI:78442"/>
        <dbReference type="ChEBI" id="CHEBI:78535"/>
        <dbReference type="ChEBI" id="CHEBI:456215"/>
        <dbReference type="EC" id="6.1.1.2"/>
    </reaction>
</comment>
<dbReference type="PANTHER" id="PTHR43766">
    <property type="entry name" value="TRYPTOPHAN--TRNA LIGASE, MITOCHONDRIAL"/>
    <property type="match status" value="1"/>
</dbReference>
<dbReference type="AlphaFoldDB" id="A0A0G0Z791"/>
<dbReference type="PROSITE" id="PS00178">
    <property type="entry name" value="AA_TRNA_LIGASE_I"/>
    <property type="match status" value="1"/>
</dbReference>
<evidence type="ECO:0000256" key="4">
    <source>
        <dbReference type="ARBA" id="ARBA00022840"/>
    </source>
</evidence>
<dbReference type="HAMAP" id="MF_00140_B">
    <property type="entry name" value="Trp_tRNA_synth_B"/>
    <property type="match status" value="1"/>
</dbReference>
<feature type="binding site" evidence="8">
    <location>
        <begin position="16"/>
        <end position="17"/>
    </location>
    <ligand>
        <name>ATP</name>
        <dbReference type="ChEBI" id="CHEBI:30616"/>
    </ligand>
</feature>
<evidence type="ECO:0000256" key="9">
    <source>
        <dbReference type="RuleBase" id="RU363036"/>
    </source>
</evidence>
<dbReference type="InterPro" id="IPR024109">
    <property type="entry name" value="Trp-tRNA-ligase_bac-type"/>
</dbReference>
<feature type="short sequence motif" description="'HIGH' region" evidence="8">
    <location>
        <begin position="9"/>
        <end position="17"/>
    </location>
</feature>
<dbReference type="PATRIC" id="fig|1618615.3.peg.201"/>
<evidence type="ECO:0000256" key="2">
    <source>
        <dbReference type="ARBA" id="ARBA00022598"/>
    </source>
</evidence>
<keyword evidence="6 8" id="KW-0030">Aminoacyl-tRNA synthetase</keyword>
<feature type="binding site" evidence="8">
    <location>
        <begin position="193"/>
        <end position="197"/>
    </location>
    <ligand>
        <name>ATP</name>
        <dbReference type="ChEBI" id="CHEBI:30616"/>
    </ligand>
</feature>
<evidence type="ECO:0000313" key="11">
    <source>
        <dbReference type="Proteomes" id="UP000033986"/>
    </source>
</evidence>
<comment type="subunit">
    <text evidence="8">Homodimer.</text>
</comment>
<dbReference type="CDD" id="cd00806">
    <property type="entry name" value="TrpRS_core"/>
    <property type="match status" value="1"/>
</dbReference>
<organism evidence="10 11">
    <name type="scientific">Candidatus Azambacteria bacterium GW2011_GWB1_42_17</name>
    <dbReference type="NCBI Taxonomy" id="1618615"/>
    <lineage>
        <taxon>Bacteria</taxon>
        <taxon>Candidatus Azamiibacteriota</taxon>
    </lineage>
</organism>
<dbReference type="GO" id="GO:0005524">
    <property type="term" value="F:ATP binding"/>
    <property type="evidence" value="ECO:0007669"/>
    <property type="project" value="UniProtKB-UniRule"/>
</dbReference>
<dbReference type="InterPro" id="IPR002306">
    <property type="entry name" value="Trp-tRNA-ligase"/>
</dbReference>
<dbReference type="InterPro" id="IPR050203">
    <property type="entry name" value="Trp-tRNA_synthetase"/>
</dbReference>
<dbReference type="Gene3D" id="1.10.240.10">
    <property type="entry name" value="Tyrosyl-Transfer RNA Synthetase"/>
    <property type="match status" value="1"/>
</dbReference>
<feature type="short sequence motif" description="'KMSKS' region" evidence="8">
    <location>
        <begin position="193"/>
        <end position="197"/>
    </location>
</feature>
<gene>
    <name evidence="8" type="primary">trpS</name>
    <name evidence="10" type="ORF">UV07_C0007G0001</name>
</gene>
<dbReference type="GO" id="GO:0005737">
    <property type="term" value="C:cytoplasm"/>
    <property type="evidence" value="ECO:0007669"/>
    <property type="project" value="UniProtKB-SubCell"/>
</dbReference>
<dbReference type="PRINTS" id="PR01039">
    <property type="entry name" value="TRNASYNTHTRP"/>
</dbReference>
<sequence length="329" mass="37404">MRIISGAKPSGKLHIGNYLGSIKNWVKLQEDPKNECWFFIADYHSITEDYDPKQKSKEIFDMALDLLALGLGPKKSVLFQQSRINEHANLGWIFNTIVRMSELERMTQYKDKALVQKQNVNVGLFDYPALMAADILIYKAEAVPVGEDQLQHLELTRDIARRFNEKFGKIFPEPKSILTETPRIMSLTDPLKKMSKSGGEKSYIALSDSPEIIREKIKIAVSDAGGKDKRDGGDNLLSIFNAFTQTKEEKTEYLSYKKDHEAGKLRYAGLKPRLAELIADYFADYRKKHIEFSKNPDYVKKVLAEGAEKALAIAEKTLKEVKQKIGLII</sequence>
<evidence type="ECO:0000256" key="7">
    <source>
        <dbReference type="ARBA" id="ARBA00049929"/>
    </source>
</evidence>
<keyword evidence="2 8" id="KW-0436">Ligase</keyword>
<keyword evidence="4 8" id="KW-0067">ATP-binding</keyword>
<comment type="caution">
    <text evidence="10">The sequence shown here is derived from an EMBL/GenBank/DDBJ whole genome shotgun (WGS) entry which is preliminary data.</text>
</comment>
<reference evidence="10 11" key="1">
    <citation type="journal article" date="2015" name="Nature">
        <title>rRNA introns, odd ribosomes, and small enigmatic genomes across a large radiation of phyla.</title>
        <authorList>
            <person name="Brown C.T."/>
            <person name="Hug L.A."/>
            <person name="Thomas B.C."/>
            <person name="Sharon I."/>
            <person name="Castelle C.J."/>
            <person name="Singh A."/>
            <person name="Wilkins M.J."/>
            <person name="Williams K.H."/>
            <person name="Banfield J.F."/>
        </authorList>
    </citation>
    <scope>NUCLEOTIDE SEQUENCE [LARGE SCALE GENOMIC DNA]</scope>
</reference>
<proteinExistence type="inferred from homology"/>
<feature type="binding site" evidence="8">
    <location>
        <position position="184"/>
    </location>
    <ligand>
        <name>ATP</name>
        <dbReference type="ChEBI" id="CHEBI:30616"/>
    </ligand>
</feature>
<dbReference type="Gene3D" id="3.40.50.620">
    <property type="entry name" value="HUPs"/>
    <property type="match status" value="1"/>
</dbReference>
<dbReference type="PANTHER" id="PTHR43766:SF1">
    <property type="entry name" value="TRYPTOPHAN--TRNA LIGASE, MITOCHONDRIAL"/>
    <property type="match status" value="1"/>
</dbReference>